<gene>
    <name evidence="2" type="ORF">H5410_042621</name>
</gene>
<feature type="region of interest" description="Disordered" evidence="1">
    <location>
        <begin position="49"/>
        <end position="68"/>
    </location>
</feature>
<evidence type="ECO:0000256" key="1">
    <source>
        <dbReference type="SAM" id="MobiDB-lite"/>
    </source>
</evidence>
<evidence type="ECO:0000313" key="2">
    <source>
        <dbReference type="EMBL" id="KAG5592107.1"/>
    </source>
</evidence>
<sequence length="99" mass="11180">MTPPSQARLPGLHLTKENVIYDFIVYNRDNFSFWENGNNVKERWSMRTSHGVTHPSKPGATSSTQKANPLLSLARGFELETSNMEVPSPNHWATPKGDR</sequence>
<dbReference type="AlphaFoldDB" id="A0A9J5XUV4"/>
<comment type="caution">
    <text evidence="2">The sequence shown here is derived from an EMBL/GenBank/DDBJ whole genome shotgun (WGS) entry which is preliminary data.</text>
</comment>
<protein>
    <submittedName>
        <fullName evidence="2">Uncharacterized protein</fullName>
    </submittedName>
</protein>
<reference evidence="2 3" key="1">
    <citation type="submission" date="2020-09" db="EMBL/GenBank/DDBJ databases">
        <title>De no assembly of potato wild relative species, Solanum commersonii.</title>
        <authorList>
            <person name="Cho K."/>
        </authorList>
    </citation>
    <scope>NUCLEOTIDE SEQUENCE [LARGE SCALE GENOMIC DNA]</scope>
    <source>
        <strain evidence="2">LZ3.2</strain>
        <tissue evidence="2">Leaf</tissue>
    </source>
</reference>
<dbReference type="Proteomes" id="UP000824120">
    <property type="component" value="Chromosome 8"/>
</dbReference>
<dbReference type="EMBL" id="JACXVP010000008">
    <property type="protein sequence ID" value="KAG5592107.1"/>
    <property type="molecule type" value="Genomic_DNA"/>
</dbReference>
<evidence type="ECO:0000313" key="3">
    <source>
        <dbReference type="Proteomes" id="UP000824120"/>
    </source>
</evidence>
<organism evidence="2 3">
    <name type="scientific">Solanum commersonii</name>
    <name type="common">Commerson's wild potato</name>
    <name type="synonym">Commerson's nightshade</name>
    <dbReference type="NCBI Taxonomy" id="4109"/>
    <lineage>
        <taxon>Eukaryota</taxon>
        <taxon>Viridiplantae</taxon>
        <taxon>Streptophyta</taxon>
        <taxon>Embryophyta</taxon>
        <taxon>Tracheophyta</taxon>
        <taxon>Spermatophyta</taxon>
        <taxon>Magnoliopsida</taxon>
        <taxon>eudicotyledons</taxon>
        <taxon>Gunneridae</taxon>
        <taxon>Pentapetalae</taxon>
        <taxon>asterids</taxon>
        <taxon>lamiids</taxon>
        <taxon>Solanales</taxon>
        <taxon>Solanaceae</taxon>
        <taxon>Solanoideae</taxon>
        <taxon>Solaneae</taxon>
        <taxon>Solanum</taxon>
    </lineage>
</organism>
<feature type="region of interest" description="Disordered" evidence="1">
    <location>
        <begin position="80"/>
        <end position="99"/>
    </location>
</feature>
<accession>A0A9J5XUV4</accession>
<keyword evidence="3" id="KW-1185">Reference proteome</keyword>
<proteinExistence type="predicted"/>
<name>A0A9J5XUV4_SOLCO</name>